<sequence length="53" mass="5574">MITFGEKKFFAVPISCSWIIGSVSGPNNGATYAKLPNMPNSKGGRDNADQNAA</sequence>
<proteinExistence type="predicted"/>
<gene>
    <name evidence="2" type="ORF">MAUB_56720</name>
</gene>
<dbReference type="Proteomes" id="UP000465609">
    <property type="component" value="Chromosome"/>
</dbReference>
<feature type="compositionally biased region" description="Basic and acidic residues" evidence="1">
    <location>
        <begin position="43"/>
        <end position="53"/>
    </location>
</feature>
<protein>
    <submittedName>
        <fullName evidence="2">Uncharacterized protein</fullName>
    </submittedName>
</protein>
<dbReference type="EMBL" id="AP022577">
    <property type="protein sequence ID" value="BBX87799.1"/>
    <property type="molecule type" value="Genomic_DNA"/>
</dbReference>
<evidence type="ECO:0000313" key="2">
    <source>
        <dbReference type="EMBL" id="BBX87799.1"/>
    </source>
</evidence>
<evidence type="ECO:0000313" key="3">
    <source>
        <dbReference type="Proteomes" id="UP000465609"/>
    </source>
</evidence>
<reference evidence="2 3" key="1">
    <citation type="journal article" date="2019" name="Emerg. Microbes Infect.">
        <title>Comprehensive subspecies identification of 175 nontuberculous mycobacteria species based on 7547 genomic profiles.</title>
        <authorList>
            <person name="Matsumoto Y."/>
            <person name="Kinjo T."/>
            <person name="Motooka D."/>
            <person name="Nabeya D."/>
            <person name="Jung N."/>
            <person name="Uechi K."/>
            <person name="Horii T."/>
            <person name="Iida T."/>
            <person name="Fujita J."/>
            <person name="Nakamura S."/>
        </authorList>
    </citation>
    <scope>NUCLEOTIDE SEQUENCE [LARGE SCALE GENOMIC DNA]</scope>
    <source>
        <strain evidence="2 3">JCM 15296</strain>
    </source>
</reference>
<keyword evidence="3" id="KW-1185">Reference proteome</keyword>
<organism evidence="2 3">
    <name type="scientific">Mycolicibacterium aubagnense</name>
    <dbReference type="NCBI Taxonomy" id="319707"/>
    <lineage>
        <taxon>Bacteria</taxon>
        <taxon>Bacillati</taxon>
        <taxon>Actinomycetota</taxon>
        <taxon>Actinomycetes</taxon>
        <taxon>Mycobacteriales</taxon>
        <taxon>Mycobacteriaceae</taxon>
        <taxon>Mycolicibacterium</taxon>
    </lineage>
</organism>
<accession>A0ABM7IMA8</accession>
<evidence type="ECO:0000256" key="1">
    <source>
        <dbReference type="SAM" id="MobiDB-lite"/>
    </source>
</evidence>
<name>A0ABM7IMA8_9MYCO</name>
<feature type="region of interest" description="Disordered" evidence="1">
    <location>
        <begin position="31"/>
        <end position="53"/>
    </location>
</feature>